<proteinExistence type="predicted"/>
<sequence length="104" mass="10775">MTSTNATLVSLPNGRYSSSSDRSSTTNADPTTTNADTTTTNADTTGRSTTYTSSASGSTIDARGSTPGDSGAKGQLRKDGSNRSSDSPQNIAVKEDKNQLATWY</sequence>
<organism evidence="2 3">
    <name type="scientific">Collichthys lucidus</name>
    <name type="common">Big head croaker</name>
    <name type="synonym">Sciaena lucida</name>
    <dbReference type="NCBI Taxonomy" id="240159"/>
    <lineage>
        <taxon>Eukaryota</taxon>
        <taxon>Metazoa</taxon>
        <taxon>Chordata</taxon>
        <taxon>Craniata</taxon>
        <taxon>Vertebrata</taxon>
        <taxon>Euteleostomi</taxon>
        <taxon>Actinopterygii</taxon>
        <taxon>Neopterygii</taxon>
        <taxon>Teleostei</taxon>
        <taxon>Neoteleostei</taxon>
        <taxon>Acanthomorphata</taxon>
        <taxon>Eupercaria</taxon>
        <taxon>Sciaenidae</taxon>
        <taxon>Collichthys</taxon>
    </lineage>
</organism>
<gene>
    <name evidence="2" type="ORF">D9C73_000078</name>
</gene>
<feature type="compositionally biased region" description="Polar residues" evidence="1">
    <location>
        <begin position="1"/>
        <end position="10"/>
    </location>
</feature>
<evidence type="ECO:0000256" key="1">
    <source>
        <dbReference type="SAM" id="MobiDB-lite"/>
    </source>
</evidence>
<feature type="region of interest" description="Disordered" evidence="1">
    <location>
        <begin position="1"/>
        <end position="104"/>
    </location>
</feature>
<protein>
    <submittedName>
        <fullName evidence="2">Uncharacterized protein</fullName>
    </submittedName>
</protein>
<accession>A0A4V6AMR4</accession>
<dbReference type="EMBL" id="CM014078">
    <property type="protein sequence ID" value="TKS66022.1"/>
    <property type="molecule type" value="Genomic_DNA"/>
</dbReference>
<name>A0A4V6AMR4_COLLU</name>
<reference evidence="2 3" key="1">
    <citation type="submission" date="2019-01" db="EMBL/GenBank/DDBJ databases">
        <title>Genome Assembly of Collichthys lucidus.</title>
        <authorList>
            <person name="Cai M."/>
            <person name="Xiao S."/>
        </authorList>
    </citation>
    <scope>NUCLEOTIDE SEQUENCE [LARGE SCALE GENOMIC DNA]</scope>
    <source>
        <strain evidence="2">JT15FE1705JMU</strain>
        <tissue evidence="2">Muscle</tissue>
    </source>
</reference>
<dbReference type="AlphaFoldDB" id="A0A4V6AMR4"/>
<keyword evidence="3" id="KW-1185">Reference proteome</keyword>
<dbReference type="Proteomes" id="UP000298787">
    <property type="component" value="Chromosome 1"/>
</dbReference>
<evidence type="ECO:0000313" key="2">
    <source>
        <dbReference type="EMBL" id="TKS66022.1"/>
    </source>
</evidence>
<evidence type="ECO:0000313" key="3">
    <source>
        <dbReference type="Proteomes" id="UP000298787"/>
    </source>
</evidence>
<feature type="compositionally biased region" description="Low complexity" evidence="1">
    <location>
        <begin position="17"/>
        <end position="59"/>
    </location>
</feature>